<keyword evidence="3" id="KW-1185">Reference proteome</keyword>
<feature type="compositionally biased region" description="Low complexity" evidence="1">
    <location>
        <begin position="192"/>
        <end position="202"/>
    </location>
</feature>
<proteinExistence type="predicted"/>
<sequence>MLERVMGINLKKITLTERKLSIEHCFNRESILNGTPISPSIIGSSACAQVPVVALELVSSGIEKAPIPISRTGCLLESEPIMKRKKPSVKVPMRSSKQCMMLQSQLSSWCLRQYNTQSTQTETTDFLAKNMSDSDYLCGKFSEISEGKLTLIKEQLRYVDSSVRDTLAKMKMSILESTVNVLLPAKNFDISSSVSPSAQSAATKPTDGPKD</sequence>
<name>A0AAV7VZD3_PLEWA</name>
<dbReference type="AlphaFoldDB" id="A0AAV7VZD3"/>
<dbReference type="EMBL" id="JANPWB010000002">
    <property type="protein sequence ID" value="KAJ1207050.1"/>
    <property type="molecule type" value="Genomic_DNA"/>
</dbReference>
<comment type="caution">
    <text evidence="2">The sequence shown here is derived from an EMBL/GenBank/DDBJ whole genome shotgun (WGS) entry which is preliminary data.</text>
</comment>
<gene>
    <name evidence="2" type="ORF">NDU88_002442</name>
</gene>
<evidence type="ECO:0000313" key="2">
    <source>
        <dbReference type="EMBL" id="KAJ1207050.1"/>
    </source>
</evidence>
<dbReference type="Proteomes" id="UP001066276">
    <property type="component" value="Chromosome 1_2"/>
</dbReference>
<organism evidence="2 3">
    <name type="scientific">Pleurodeles waltl</name>
    <name type="common">Iberian ribbed newt</name>
    <dbReference type="NCBI Taxonomy" id="8319"/>
    <lineage>
        <taxon>Eukaryota</taxon>
        <taxon>Metazoa</taxon>
        <taxon>Chordata</taxon>
        <taxon>Craniata</taxon>
        <taxon>Vertebrata</taxon>
        <taxon>Euteleostomi</taxon>
        <taxon>Amphibia</taxon>
        <taxon>Batrachia</taxon>
        <taxon>Caudata</taxon>
        <taxon>Salamandroidea</taxon>
        <taxon>Salamandridae</taxon>
        <taxon>Pleurodelinae</taxon>
        <taxon>Pleurodeles</taxon>
    </lineage>
</organism>
<accession>A0AAV7VZD3</accession>
<evidence type="ECO:0000313" key="3">
    <source>
        <dbReference type="Proteomes" id="UP001066276"/>
    </source>
</evidence>
<feature type="region of interest" description="Disordered" evidence="1">
    <location>
        <begin position="192"/>
        <end position="211"/>
    </location>
</feature>
<reference evidence="2" key="1">
    <citation type="journal article" date="2022" name="bioRxiv">
        <title>Sequencing and chromosome-scale assembly of the giantPleurodeles waltlgenome.</title>
        <authorList>
            <person name="Brown T."/>
            <person name="Elewa A."/>
            <person name="Iarovenko S."/>
            <person name="Subramanian E."/>
            <person name="Araus A.J."/>
            <person name="Petzold A."/>
            <person name="Susuki M."/>
            <person name="Suzuki K.-i.T."/>
            <person name="Hayashi T."/>
            <person name="Toyoda A."/>
            <person name="Oliveira C."/>
            <person name="Osipova E."/>
            <person name="Leigh N.D."/>
            <person name="Simon A."/>
            <person name="Yun M.H."/>
        </authorList>
    </citation>
    <scope>NUCLEOTIDE SEQUENCE</scope>
    <source>
        <strain evidence="2">20211129_DDA</strain>
        <tissue evidence="2">Liver</tissue>
    </source>
</reference>
<protein>
    <submittedName>
        <fullName evidence="2">Uncharacterized protein</fullName>
    </submittedName>
</protein>
<evidence type="ECO:0000256" key="1">
    <source>
        <dbReference type="SAM" id="MobiDB-lite"/>
    </source>
</evidence>